<dbReference type="Pfam" id="PF11719">
    <property type="entry name" value="Drc1-Sld2"/>
    <property type="match status" value="1"/>
</dbReference>
<evidence type="ECO:0000313" key="4">
    <source>
        <dbReference type="EMBL" id="OMJ23446.1"/>
    </source>
</evidence>
<evidence type="ECO:0000313" key="5">
    <source>
        <dbReference type="Proteomes" id="UP000187429"/>
    </source>
</evidence>
<feature type="region of interest" description="Disordered" evidence="3">
    <location>
        <begin position="112"/>
        <end position="158"/>
    </location>
</feature>
<dbReference type="GO" id="GO:0005634">
    <property type="term" value="C:nucleus"/>
    <property type="evidence" value="ECO:0007669"/>
    <property type="project" value="UniProtKB-SubCell"/>
</dbReference>
<comment type="subcellular location">
    <subcellularLocation>
        <location evidence="1">Nucleus</location>
    </subcellularLocation>
</comment>
<comment type="caution">
    <text evidence="4">The sequence shown here is derived from an EMBL/GenBank/DDBJ whole genome shotgun (WGS) entry which is preliminary data.</text>
</comment>
<dbReference type="AlphaFoldDB" id="A0A1R1Y9W7"/>
<name>A0A1R1Y9W7_9FUNG</name>
<dbReference type="GO" id="GO:0006260">
    <property type="term" value="P:DNA replication"/>
    <property type="evidence" value="ECO:0007669"/>
    <property type="project" value="InterPro"/>
</dbReference>
<reference evidence="5" key="1">
    <citation type="submission" date="2017-01" db="EMBL/GenBank/DDBJ databases">
        <authorList>
            <person name="Wang Y."/>
            <person name="White M."/>
            <person name="Kvist S."/>
            <person name="Moncalvo J.-M."/>
        </authorList>
    </citation>
    <scope>NUCLEOTIDE SEQUENCE [LARGE SCALE GENOMIC DNA]</scope>
    <source>
        <strain evidence="5">ID-206-W2</strain>
    </source>
</reference>
<keyword evidence="5" id="KW-1185">Reference proteome</keyword>
<evidence type="ECO:0000256" key="2">
    <source>
        <dbReference type="ARBA" id="ARBA00023242"/>
    </source>
</evidence>
<evidence type="ECO:0000256" key="1">
    <source>
        <dbReference type="ARBA" id="ARBA00004123"/>
    </source>
</evidence>
<dbReference type="Gene3D" id="1.10.10.1460">
    <property type="match status" value="1"/>
</dbReference>
<dbReference type="EMBL" id="LSSM01002024">
    <property type="protein sequence ID" value="OMJ23446.1"/>
    <property type="molecule type" value="Genomic_DNA"/>
</dbReference>
<protein>
    <submittedName>
        <fullName evidence="4">DNA replication regulator SLD2</fullName>
    </submittedName>
</protein>
<dbReference type="Proteomes" id="UP000187429">
    <property type="component" value="Unassembled WGS sequence"/>
</dbReference>
<accession>A0A1R1Y9W7</accession>
<keyword evidence="2" id="KW-0539">Nucleus</keyword>
<feature type="compositionally biased region" description="Basic residues" evidence="3">
    <location>
        <begin position="146"/>
        <end position="158"/>
    </location>
</feature>
<dbReference type="OrthoDB" id="8775810at2759"/>
<sequence>MSDELNMKSEFETLKNQLKVWEKQFQKDNGRLAGKSDLAKAPEIESKVEKSLEGIQKITSISKQSDAVADLSNNTPAFHPLPLSNFSADIRGSVSSRKKIDINAFKKSLTSQAPQPSYFDNSLKRSNRSDDDLPINAKETDIKPSKIAKKPTQKRQTRRVKRNYCHYYLIIHTILFTPS</sequence>
<evidence type="ECO:0000256" key="3">
    <source>
        <dbReference type="SAM" id="MobiDB-lite"/>
    </source>
</evidence>
<dbReference type="InterPro" id="IPR021110">
    <property type="entry name" value="DNA_rep_checkpnt_protein"/>
</dbReference>
<proteinExistence type="predicted"/>
<gene>
    <name evidence="4" type="ORF">AYI69_g4983</name>
</gene>
<organism evidence="4 5">
    <name type="scientific">Smittium culicis</name>
    <dbReference type="NCBI Taxonomy" id="133412"/>
    <lineage>
        <taxon>Eukaryota</taxon>
        <taxon>Fungi</taxon>
        <taxon>Fungi incertae sedis</taxon>
        <taxon>Zoopagomycota</taxon>
        <taxon>Kickxellomycotina</taxon>
        <taxon>Harpellomycetes</taxon>
        <taxon>Harpellales</taxon>
        <taxon>Legeriomycetaceae</taxon>
        <taxon>Smittium</taxon>
    </lineage>
</organism>